<dbReference type="Proteomes" id="UP000578449">
    <property type="component" value="Unassembled WGS sequence"/>
</dbReference>
<feature type="compositionally biased region" description="Low complexity" evidence="1">
    <location>
        <begin position="220"/>
        <end position="236"/>
    </location>
</feature>
<dbReference type="RefSeq" id="WP_185047752.1">
    <property type="nucleotide sequence ID" value="NZ_BAABIX010000013.1"/>
</dbReference>
<feature type="compositionally biased region" description="Low complexity" evidence="1">
    <location>
        <begin position="281"/>
        <end position="324"/>
    </location>
</feature>
<dbReference type="AlphaFoldDB" id="A0A840NZ14"/>
<feature type="compositionally biased region" description="Polar residues" evidence="1">
    <location>
        <begin position="467"/>
        <end position="477"/>
    </location>
</feature>
<dbReference type="GO" id="GO:0004540">
    <property type="term" value="F:RNA nuclease activity"/>
    <property type="evidence" value="ECO:0007669"/>
    <property type="project" value="InterPro"/>
</dbReference>
<organism evidence="3 4">
    <name type="scientific">Thermocatellispora tengchongensis</name>
    <dbReference type="NCBI Taxonomy" id="1073253"/>
    <lineage>
        <taxon>Bacteria</taxon>
        <taxon>Bacillati</taxon>
        <taxon>Actinomycetota</taxon>
        <taxon>Actinomycetes</taxon>
        <taxon>Streptosporangiales</taxon>
        <taxon>Streptosporangiaceae</taxon>
        <taxon>Thermocatellispora</taxon>
    </lineage>
</organism>
<feature type="compositionally biased region" description="Polar residues" evidence="1">
    <location>
        <begin position="439"/>
        <end position="448"/>
    </location>
</feature>
<name>A0A840NZ14_9ACTN</name>
<dbReference type="EMBL" id="JACHGN010000001">
    <property type="protein sequence ID" value="MBB5130943.1"/>
    <property type="molecule type" value="Genomic_DNA"/>
</dbReference>
<sequence>MDRCALFVDAGYLLADGAMAVHGTRHREAVTWDYPGLLQLLDNLSRERTGLPLLRCYWYEATVEGRRTPEHDTLADLPGLKLRLSRIRPGRREGVDAQVHRDLMTLARNNAICDAVVVSGDEDLAQVVCDAQDLGIRVTVVHIAADGSWAVSRSLRQECDDLIEIGGAHLRPYVTLNTGASEAASPALSNGHHPLPPGSQALTSGSHPLQPSAPPPSLAPAPSHSQPPSHAQTHSQTPSHSQAPSLSPSPGNASTPPAGSPLPSAPQQPTGGHALPPAPPQQEQQSALPQGQTQQSPPPSQSQNGASPQPQQPQPMGGHHASPTSPTPQQPDQGATQSGMPSGAFHLTSAQPAINVNTPQQPPAHGSHHATGNGQSPSPQPPAGPPSGNHSAPPQQQGQGQHDQSALPAPLSYQGYNQEPQGQQTQQPKHPPAIAPTGPQYQGSSTYGPAQLGPYTGPQAAPVPAQATHQSGGTTTLADAVKAAHKEGHDFGESVARDAPALWLEAVLARKPRMPSDLEARLLQGSSLPIDFLLHDEVRHALRRGFWDALERARR</sequence>
<feature type="compositionally biased region" description="Basic and acidic residues" evidence="1">
    <location>
        <begin position="482"/>
        <end position="492"/>
    </location>
</feature>
<dbReference type="Pfam" id="PF01936">
    <property type="entry name" value="NYN"/>
    <property type="match status" value="1"/>
</dbReference>
<comment type="caution">
    <text evidence="3">The sequence shown here is derived from an EMBL/GenBank/DDBJ whole genome shotgun (WGS) entry which is preliminary data.</text>
</comment>
<accession>A0A840NZ14</accession>
<feature type="compositionally biased region" description="Low complexity" evidence="1">
    <location>
        <begin position="386"/>
        <end position="406"/>
    </location>
</feature>
<protein>
    <submittedName>
        <fullName evidence="3">Uncharacterized LabA/DUF88 family protein</fullName>
    </submittedName>
</protein>
<feature type="compositionally biased region" description="Polar residues" evidence="1">
    <location>
        <begin position="348"/>
        <end position="359"/>
    </location>
</feature>
<gene>
    <name evidence="3" type="ORF">HNP84_000631</name>
</gene>
<evidence type="ECO:0000313" key="3">
    <source>
        <dbReference type="EMBL" id="MBB5130943.1"/>
    </source>
</evidence>
<keyword evidence="4" id="KW-1185">Reference proteome</keyword>
<feature type="region of interest" description="Disordered" evidence="1">
    <location>
        <begin position="183"/>
        <end position="492"/>
    </location>
</feature>
<evidence type="ECO:0000256" key="1">
    <source>
        <dbReference type="SAM" id="MobiDB-lite"/>
    </source>
</evidence>
<evidence type="ECO:0000313" key="4">
    <source>
        <dbReference type="Proteomes" id="UP000578449"/>
    </source>
</evidence>
<feature type="compositionally biased region" description="Polar residues" evidence="1">
    <location>
        <begin position="237"/>
        <end position="257"/>
    </location>
</feature>
<proteinExistence type="predicted"/>
<feature type="domain" description="NYN" evidence="2">
    <location>
        <begin position="53"/>
        <end position="165"/>
    </location>
</feature>
<dbReference type="Gene3D" id="3.40.50.1010">
    <property type="entry name" value="5'-nuclease"/>
    <property type="match status" value="1"/>
</dbReference>
<evidence type="ECO:0000259" key="2">
    <source>
        <dbReference type="Pfam" id="PF01936"/>
    </source>
</evidence>
<feature type="compositionally biased region" description="Low complexity" evidence="1">
    <location>
        <begin position="418"/>
        <end position="428"/>
    </location>
</feature>
<reference evidence="3 4" key="1">
    <citation type="submission" date="2020-08" db="EMBL/GenBank/DDBJ databases">
        <title>Genomic Encyclopedia of Type Strains, Phase IV (KMG-IV): sequencing the most valuable type-strain genomes for metagenomic binning, comparative biology and taxonomic classification.</title>
        <authorList>
            <person name="Goeker M."/>
        </authorList>
    </citation>
    <scope>NUCLEOTIDE SEQUENCE [LARGE SCALE GENOMIC DNA]</scope>
    <source>
        <strain evidence="3 4">DSM 45615</strain>
    </source>
</reference>
<dbReference type="InterPro" id="IPR021139">
    <property type="entry name" value="NYN"/>
</dbReference>